<keyword evidence="1" id="KW-0479">Metal-binding</keyword>
<keyword evidence="10" id="KW-1185">Reference proteome</keyword>
<proteinExistence type="predicted"/>
<dbReference type="InterPro" id="IPR030934">
    <property type="entry name" value="Intein_C"/>
</dbReference>
<dbReference type="Pfam" id="PF14528">
    <property type="entry name" value="LAGLIDADG_3"/>
    <property type="match status" value="1"/>
</dbReference>
<dbReference type="GO" id="GO:0046872">
    <property type="term" value="F:metal ion binding"/>
    <property type="evidence" value="ECO:0007669"/>
    <property type="project" value="UniProtKB-KW"/>
</dbReference>
<feature type="domain" description="Hint" evidence="7">
    <location>
        <begin position="395"/>
        <end position="437"/>
    </location>
</feature>
<feature type="region of interest" description="Disordered" evidence="6">
    <location>
        <begin position="664"/>
        <end position="702"/>
    </location>
</feature>
<dbReference type="InterPro" id="IPR003586">
    <property type="entry name" value="Hint_dom_C"/>
</dbReference>
<dbReference type="PANTHER" id="PTHR43432:SF3">
    <property type="entry name" value="SLR0285 PROTEIN"/>
    <property type="match status" value="1"/>
</dbReference>
<dbReference type="NCBIfam" id="TIGR01443">
    <property type="entry name" value="intein_Cterm"/>
    <property type="match status" value="1"/>
</dbReference>
<gene>
    <name evidence="9" type="ORF">F4561_005910</name>
</gene>
<keyword evidence="3" id="KW-0651">Protein splicing</keyword>
<dbReference type="GO" id="GO:0051536">
    <property type="term" value="F:iron-sulfur cluster binding"/>
    <property type="evidence" value="ECO:0007669"/>
    <property type="project" value="UniProtKB-KW"/>
</dbReference>
<evidence type="ECO:0000256" key="3">
    <source>
        <dbReference type="ARBA" id="ARBA00023000"/>
    </source>
</evidence>
<keyword evidence="4" id="KW-0408">Iron</keyword>
<reference evidence="9 10" key="1">
    <citation type="submission" date="2020-08" db="EMBL/GenBank/DDBJ databases">
        <title>Sequencing the genomes of 1000 actinobacteria strains.</title>
        <authorList>
            <person name="Klenk H.-P."/>
        </authorList>
    </citation>
    <scope>NUCLEOTIDE SEQUENCE [LARGE SCALE GENOMIC DNA]</scope>
    <source>
        <strain evidence="9 10">DSM 102030</strain>
    </source>
</reference>
<organism evidence="9 10">
    <name type="scientific">Lipingzhangella halophila</name>
    <dbReference type="NCBI Taxonomy" id="1783352"/>
    <lineage>
        <taxon>Bacteria</taxon>
        <taxon>Bacillati</taxon>
        <taxon>Actinomycetota</taxon>
        <taxon>Actinomycetes</taxon>
        <taxon>Streptosporangiales</taxon>
        <taxon>Nocardiopsidaceae</taxon>
        <taxon>Lipingzhangella</taxon>
    </lineage>
</organism>
<dbReference type="Proteomes" id="UP000523007">
    <property type="component" value="Unassembled WGS sequence"/>
</dbReference>
<evidence type="ECO:0000313" key="10">
    <source>
        <dbReference type="Proteomes" id="UP000523007"/>
    </source>
</evidence>
<protein>
    <submittedName>
        <fullName evidence="9">DNA repair photolyase</fullName>
    </submittedName>
</protein>
<evidence type="ECO:0000259" key="7">
    <source>
        <dbReference type="SMART" id="SM00305"/>
    </source>
</evidence>
<dbReference type="InterPro" id="IPR006141">
    <property type="entry name" value="Intein_N"/>
</dbReference>
<keyword evidence="9" id="KW-0456">Lyase</keyword>
<keyword evidence="2" id="KW-0068">Autocatalytic cleavage</keyword>
<dbReference type="NCBIfam" id="NF038136">
    <property type="entry name" value="rSAM_Rv_intein"/>
    <property type="match status" value="1"/>
</dbReference>
<dbReference type="GO" id="GO:0016829">
    <property type="term" value="F:lyase activity"/>
    <property type="evidence" value="ECO:0007669"/>
    <property type="project" value="UniProtKB-KW"/>
</dbReference>
<dbReference type="AlphaFoldDB" id="A0A7W7RN45"/>
<dbReference type="InterPro" id="IPR003587">
    <property type="entry name" value="Hint_dom_N"/>
</dbReference>
<dbReference type="InterPro" id="IPR004860">
    <property type="entry name" value="LAGLIDADG_dom"/>
</dbReference>
<dbReference type="InterPro" id="IPR027434">
    <property type="entry name" value="Homing_endonucl"/>
</dbReference>
<evidence type="ECO:0000256" key="4">
    <source>
        <dbReference type="ARBA" id="ARBA00023004"/>
    </source>
</evidence>
<dbReference type="Gene3D" id="3.80.30.30">
    <property type="match status" value="1"/>
</dbReference>
<evidence type="ECO:0000256" key="6">
    <source>
        <dbReference type="SAM" id="MobiDB-lite"/>
    </source>
</evidence>
<comment type="caution">
    <text evidence="9">The sequence shown here is derived from an EMBL/GenBank/DDBJ whole genome shotgun (WGS) entry which is preliminary data.</text>
</comment>
<dbReference type="PROSITE" id="PS50818">
    <property type="entry name" value="INTEIN_C_TER"/>
    <property type="match status" value="1"/>
</dbReference>
<dbReference type="GO" id="GO:0004519">
    <property type="term" value="F:endonuclease activity"/>
    <property type="evidence" value="ECO:0007669"/>
    <property type="project" value="InterPro"/>
</dbReference>
<name>A0A7W7RN45_9ACTN</name>
<dbReference type="SUPFAM" id="SSF51294">
    <property type="entry name" value="Hedgehog/intein (Hint) domain"/>
    <property type="match status" value="1"/>
</dbReference>
<accession>A0A7W7RN45</accession>
<dbReference type="Gene3D" id="2.170.16.10">
    <property type="entry name" value="Hedgehog/Intein (Hint) domain"/>
    <property type="match status" value="1"/>
</dbReference>
<evidence type="ECO:0000256" key="1">
    <source>
        <dbReference type="ARBA" id="ARBA00022723"/>
    </source>
</evidence>
<feature type="domain" description="Hint" evidence="8">
    <location>
        <begin position="87"/>
        <end position="185"/>
    </location>
</feature>
<dbReference type="NCBIfam" id="TIGR01445">
    <property type="entry name" value="intein_Nterm"/>
    <property type="match status" value="1"/>
</dbReference>
<dbReference type="PROSITE" id="PS50817">
    <property type="entry name" value="INTEIN_N_TER"/>
    <property type="match status" value="1"/>
</dbReference>
<dbReference type="CDD" id="cd00081">
    <property type="entry name" value="Hint"/>
    <property type="match status" value="1"/>
</dbReference>
<evidence type="ECO:0000259" key="8">
    <source>
        <dbReference type="SMART" id="SM00306"/>
    </source>
</evidence>
<dbReference type="InterPro" id="IPR036844">
    <property type="entry name" value="Hint_dom_sf"/>
</dbReference>
<evidence type="ECO:0000256" key="2">
    <source>
        <dbReference type="ARBA" id="ARBA00022813"/>
    </source>
</evidence>
<dbReference type="PANTHER" id="PTHR43432">
    <property type="entry name" value="SLR0285 PROTEIN"/>
    <property type="match status" value="1"/>
</dbReference>
<dbReference type="EMBL" id="JACHJT010000002">
    <property type="protein sequence ID" value="MBB4935016.1"/>
    <property type="molecule type" value="Genomic_DNA"/>
</dbReference>
<sequence>MRWEDLRDDTDDGALFERAAVAMPDERGTGRAGLAAPGAGPIHAGDDSEAVAVEIHARSIINRVPGASAVPFRWTVNPYRGCSHACVYCLAGDTPVLMADGRTRSLSKIRVGDRIYGTRRVGKYRRYTPTTVLAHWATVERAYRVTLADGTTLIASGDHRFLTDRGWKYVTGAMAGHQRRPYLTTSNTLIGTGQYAAGPEQTDAYRRGYLCGIIRGDARLGADHYPRSGSRTDSVYRFRLALADDEALDRAATYLAHFGVRTERCDFSAETAERRPITAIRTSRRASFERLSELVEWPVAPSDDWRTGFLAGIFDAEGSCSQGVLRIFSTDSEVATAISLGLKRFDFHYTLEVPKPNMSVVRLTGGLSERLSFFHLTDPAISRKRRVDDVALKPDAQLGVVSVSDLGEERTLYDITTGTGDFLANGVVSHNCFARRSHEYLDLDSGRDFDTKIMVKVNAGELLRRELAHPRWNGQPIAMGTNTDPYQRAEGRYQLMPGIIAALRDFANPFSVLTKGRLILRDIDLIVEAAQVTDVSLAVSVGFTDDALWRSVEPGTPRPRSRLDVVRRFADRGVGCSVLMAPILPWLTDSPEQVEETVAAIAAAGATSVTPLVLHLRPGAREWYLAWLEREHPDLVPRYLKLYRNGAYAPKSYQNVVTARVREAARRHGLPRSGGSGEHRNGGARRGSEAAPEPAVEQTTLL</sequence>
<dbReference type="SMART" id="SM00306">
    <property type="entry name" value="HintN"/>
    <property type="match status" value="1"/>
</dbReference>
<dbReference type="SUPFAM" id="SSF55608">
    <property type="entry name" value="Homing endonucleases"/>
    <property type="match status" value="1"/>
</dbReference>
<evidence type="ECO:0000256" key="5">
    <source>
        <dbReference type="ARBA" id="ARBA00023014"/>
    </source>
</evidence>
<evidence type="ECO:0000313" key="9">
    <source>
        <dbReference type="EMBL" id="MBB4935016.1"/>
    </source>
</evidence>
<dbReference type="InterPro" id="IPR040086">
    <property type="entry name" value="MJ0683-like"/>
</dbReference>
<dbReference type="NCBIfam" id="NF038135">
    <property type="entry name" value="rSAM_Rv2578c"/>
    <property type="match status" value="1"/>
</dbReference>
<keyword evidence="5" id="KW-0411">Iron-sulfur</keyword>
<dbReference type="GO" id="GO:0016539">
    <property type="term" value="P:intein-mediated protein splicing"/>
    <property type="evidence" value="ECO:0007669"/>
    <property type="project" value="InterPro"/>
</dbReference>
<dbReference type="SMART" id="SM00305">
    <property type="entry name" value="HintC"/>
    <property type="match status" value="1"/>
</dbReference>